<dbReference type="Proteomes" id="UP001165121">
    <property type="component" value="Unassembled WGS sequence"/>
</dbReference>
<evidence type="ECO:0000313" key="3">
    <source>
        <dbReference type="Proteomes" id="UP001165121"/>
    </source>
</evidence>
<evidence type="ECO:0000256" key="1">
    <source>
        <dbReference type="SAM" id="MobiDB-lite"/>
    </source>
</evidence>
<name>A0A9W6YQA5_9STRA</name>
<feature type="region of interest" description="Disordered" evidence="1">
    <location>
        <begin position="1"/>
        <end position="107"/>
    </location>
</feature>
<dbReference type="AlphaFoldDB" id="A0A9W6YQA5"/>
<sequence>MARRNVLNGASAWEREEKANQQRGYAAQLQEQRERAAVAKTYHPPQGQDASEPSSPPAQSPGRVGSMPQKPVVDLQHQGAQISSPPKATAAEISPGAAVTESAHDNPACTATSYSSYGSYTPSFSSPPSVFESVFREPGIGARSITFYADLAALHRLTSEVCE</sequence>
<accession>A0A9W6YQA5</accession>
<proteinExistence type="predicted"/>
<evidence type="ECO:0000313" key="2">
    <source>
        <dbReference type="EMBL" id="GMG17082.1"/>
    </source>
</evidence>
<reference evidence="2" key="1">
    <citation type="submission" date="2023-04" db="EMBL/GenBank/DDBJ databases">
        <title>Phytophthora fragariaefolia NBRC 109709.</title>
        <authorList>
            <person name="Ichikawa N."/>
            <person name="Sato H."/>
            <person name="Tonouchi N."/>
        </authorList>
    </citation>
    <scope>NUCLEOTIDE SEQUENCE</scope>
    <source>
        <strain evidence="2">NBRC 109709</strain>
    </source>
</reference>
<comment type="caution">
    <text evidence="2">The sequence shown here is derived from an EMBL/GenBank/DDBJ whole genome shotgun (WGS) entry which is preliminary data.</text>
</comment>
<keyword evidence="3" id="KW-1185">Reference proteome</keyword>
<dbReference type="EMBL" id="BSXT01018977">
    <property type="protein sequence ID" value="GMG17082.1"/>
    <property type="molecule type" value="Genomic_DNA"/>
</dbReference>
<protein>
    <submittedName>
        <fullName evidence="2">Unnamed protein product</fullName>
    </submittedName>
</protein>
<dbReference type="OrthoDB" id="121634at2759"/>
<organism evidence="2 3">
    <name type="scientific">Phytophthora fragariaefolia</name>
    <dbReference type="NCBI Taxonomy" id="1490495"/>
    <lineage>
        <taxon>Eukaryota</taxon>
        <taxon>Sar</taxon>
        <taxon>Stramenopiles</taxon>
        <taxon>Oomycota</taxon>
        <taxon>Peronosporomycetes</taxon>
        <taxon>Peronosporales</taxon>
        <taxon>Peronosporaceae</taxon>
        <taxon>Phytophthora</taxon>
    </lineage>
</organism>
<gene>
    <name evidence="2" type="ORF">Pfra01_003000300</name>
</gene>